<evidence type="ECO:0000256" key="1">
    <source>
        <dbReference type="ARBA" id="ARBA00023015"/>
    </source>
</evidence>
<gene>
    <name evidence="5" type="ORF">P5673_021251</name>
</gene>
<dbReference type="GO" id="GO:0000981">
    <property type="term" value="F:DNA-binding transcription factor activity, RNA polymerase II-specific"/>
    <property type="evidence" value="ECO:0007669"/>
    <property type="project" value="TreeGrafter"/>
</dbReference>
<evidence type="ECO:0000259" key="4">
    <source>
        <dbReference type="Pfam" id="PF14737"/>
    </source>
</evidence>
<dbReference type="Pfam" id="PF14737">
    <property type="entry name" value="DUF4470"/>
    <property type="match status" value="1"/>
</dbReference>
<comment type="caution">
    <text evidence="5">The sequence shown here is derived from an EMBL/GenBank/DDBJ whole genome shotgun (WGS) entry which is preliminary data.</text>
</comment>
<dbReference type="InterPro" id="IPR027974">
    <property type="entry name" value="DUF4470"/>
</dbReference>
<keyword evidence="1" id="KW-0805">Transcription regulation</keyword>
<dbReference type="Proteomes" id="UP001249851">
    <property type="component" value="Unassembled WGS sequence"/>
</dbReference>
<name>A0AAD9V0I9_ACRCE</name>
<keyword evidence="3" id="KW-0539">Nucleus</keyword>
<organism evidence="5 6">
    <name type="scientific">Acropora cervicornis</name>
    <name type="common">Staghorn coral</name>
    <dbReference type="NCBI Taxonomy" id="6130"/>
    <lineage>
        <taxon>Eukaryota</taxon>
        <taxon>Metazoa</taxon>
        <taxon>Cnidaria</taxon>
        <taxon>Anthozoa</taxon>
        <taxon>Hexacorallia</taxon>
        <taxon>Scleractinia</taxon>
        <taxon>Astrocoeniina</taxon>
        <taxon>Acroporidae</taxon>
        <taxon>Acropora</taxon>
    </lineage>
</organism>
<dbReference type="AlphaFoldDB" id="A0AAD9V0I9"/>
<evidence type="ECO:0000256" key="3">
    <source>
        <dbReference type="ARBA" id="ARBA00023242"/>
    </source>
</evidence>
<reference evidence="5" key="2">
    <citation type="journal article" date="2023" name="Science">
        <title>Genomic signatures of disease resistance in endangered staghorn corals.</title>
        <authorList>
            <person name="Vollmer S.V."/>
            <person name="Selwyn J.D."/>
            <person name="Despard B.A."/>
            <person name="Roesel C.L."/>
        </authorList>
    </citation>
    <scope>NUCLEOTIDE SEQUENCE</scope>
    <source>
        <strain evidence="5">K2</strain>
    </source>
</reference>
<evidence type="ECO:0000256" key="2">
    <source>
        <dbReference type="ARBA" id="ARBA00023163"/>
    </source>
</evidence>
<protein>
    <recommendedName>
        <fullName evidence="4">DUF4470 domain-containing protein</fullName>
    </recommendedName>
</protein>
<dbReference type="InterPro" id="IPR024119">
    <property type="entry name" value="TF_DEAF-1"/>
</dbReference>
<sequence length="991" mass="112853">MSTQKGLNSPCAQVLFPNGHYSYAFGNTPAVELTEHFGTWRLEDTLNILFLGVGDIRNLLFTVSELCQRSEDAVPERLCCHLNDCDLSVLARDVIILESVCSIDPCSDHDVDFLWNIWYNLALSRADSKRLKQIIQNLTSQEHVKGNVKFGSRILFEECQEIWKDWLHQKLNIEETTFQRRKVMLSALNLVCPDIDSDGEHEKGIFAAAASSLAANTIKQLFTTTDETKLGVKCLQTSGLCYQEVFSYFQTGCTSQIHTDTELNPTLVRPFEHKWKVYYGSCPYDGYIPINRPGESQLITSTMLWRSAGLTSLEEYLKSSLGTQRNTYPTILGLHLAEDLNLGKSDILSIKKNQRIEERFVWVKTALERSPINLVRSPDILDALKSMADRCFNLPCHGSRRLQLCGATLSSPLTFFLAFRHVAEIFQESAEQVLSYVEDTLLKVRLFQKRSRFNICGLSWNVLKRLTGLLKEAIMKIQVAVTFPSFPRITPVLQAVLFEDPADARFLTIWPVSQMKQRIFHRPVHLFYNNILYDPAKGIATLFMLESDWEGLHPDTILLLISSSVSCTSGAVHLKRHCHFREPSGNLRVDWAKNGDDIEVRHTLARKSILRSKRRKSNDLARNLSCVRSVSCIVFNQKNKGLQKFDSSYRLDNLPMQDRNTGNSSNVHSSTDCLLSTENIVTHFYKTGISSPCFQLKAGAPLGRDLLVLEEHALCYNAEILIWRPFPKGNHTVKYHPREMPTTVEIYFGENRAPLKLSFSCPVDEKSCKVQVLEDRKQLRFHFRKSEFWVFGRACIKRPPIMDLSSLSTWSEKDDIRPLISYATYEGEEISEGKEAFIELQKTLCCIVASFLEKPEQDNCFAIVHSLETEEQIPNLTVVTEAVYCRKQAPLIKVLFCDHSVTAFPSEGTGNSTIVAKYKEVLIPRMGKKQSPMIQSTKQVSRLLTGSTAVLFLYGVGQALLKRLLYSNAARMIQRERLKPVWIQSFLQLRF</sequence>
<keyword evidence="6" id="KW-1185">Reference proteome</keyword>
<evidence type="ECO:0000313" key="5">
    <source>
        <dbReference type="EMBL" id="KAK2556698.1"/>
    </source>
</evidence>
<dbReference type="PANTHER" id="PTHR10237">
    <property type="entry name" value="DEFORMED EPIDERMAL AUTOREGULATORY FACTOR 1 HOMOLOG SUPPRESSIN"/>
    <property type="match status" value="1"/>
</dbReference>
<proteinExistence type="predicted"/>
<dbReference type="EMBL" id="JARQWQ010000054">
    <property type="protein sequence ID" value="KAK2556698.1"/>
    <property type="molecule type" value="Genomic_DNA"/>
</dbReference>
<keyword evidence="2" id="KW-0804">Transcription</keyword>
<dbReference type="PANTHER" id="PTHR10237:SF1">
    <property type="entry name" value="DEFORMED EPIDERMAL AUTOREGULATORY FACTOR 1 HOMOLOG"/>
    <property type="match status" value="1"/>
</dbReference>
<dbReference type="GO" id="GO:0005634">
    <property type="term" value="C:nucleus"/>
    <property type="evidence" value="ECO:0007669"/>
    <property type="project" value="TreeGrafter"/>
</dbReference>
<reference evidence="5" key="1">
    <citation type="journal article" date="2023" name="G3 (Bethesda)">
        <title>Whole genome assembly and annotation of the endangered Caribbean coral Acropora cervicornis.</title>
        <authorList>
            <person name="Selwyn J.D."/>
            <person name="Vollmer S.V."/>
        </authorList>
    </citation>
    <scope>NUCLEOTIDE SEQUENCE</scope>
    <source>
        <strain evidence="5">K2</strain>
    </source>
</reference>
<evidence type="ECO:0000313" key="6">
    <source>
        <dbReference type="Proteomes" id="UP001249851"/>
    </source>
</evidence>
<accession>A0AAD9V0I9</accession>
<feature type="domain" description="DUF4470" evidence="4">
    <location>
        <begin position="25"/>
        <end position="122"/>
    </location>
</feature>